<sequence length="263" mass="29087">MKSTLDQIKDIKNHGYTLDFSTVFNNAFENYKKIALYAGLILLVFSILFGILGSVLLAVIFGVEKLNNPAFFSIKPAHLSSLQLVYYIGGTILFSAILSPFGAGFLKMAYCADRDQEFNVSTIFTYYKSSHFLQIFLATAIISLFSVSISTFLEIQNLNLLGIVVSLMISFFTFLTIPLIVFGNLKAVDAITSSCILISKQPIVLLGLMITIVAALIIGFMALFIGILFTVPLSYSMTYAIYYAIFKNEKEDPIDSIGQSDLE</sequence>
<accession>A0A6J4GQI4</accession>
<keyword evidence="1" id="KW-1133">Transmembrane helix</keyword>
<feature type="transmembrane region" description="Helical" evidence="1">
    <location>
        <begin position="160"/>
        <end position="183"/>
    </location>
</feature>
<gene>
    <name evidence="2" type="ORF">FLA105534_03403</name>
</gene>
<keyword evidence="3" id="KW-1185">Reference proteome</keyword>
<keyword evidence="1" id="KW-0812">Transmembrane</keyword>
<organism evidence="2 3">
    <name type="scientific">Flavobacterium bizetiae</name>
    <dbReference type="NCBI Taxonomy" id="2704140"/>
    <lineage>
        <taxon>Bacteria</taxon>
        <taxon>Pseudomonadati</taxon>
        <taxon>Bacteroidota</taxon>
        <taxon>Flavobacteriia</taxon>
        <taxon>Flavobacteriales</taxon>
        <taxon>Flavobacteriaceae</taxon>
        <taxon>Flavobacterium</taxon>
    </lineage>
</organism>
<proteinExistence type="predicted"/>
<feature type="transmembrane region" description="Helical" evidence="1">
    <location>
        <begin position="84"/>
        <end position="106"/>
    </location>
</feature>
<dbReference type="AlphaFoldDB" id="A0A6J4GQI4"/>
<feature type="transmembrane region" description="Helical" evidence="1">
    <location>
        <begin position="132"/>
        <end position="153"/>
    </location>
</feature>
<dbReference type="EMBL" id="CADCSU010000121">
    <property type="protein sequence ID" value="CAA9201080.1"/>
    <property type="molecule type" value="Genomic_DNA"/>
</dbReference>
<feature type="transmembrane region" description="Helical" evidence="1">
    <location>
        <begin position="203"/>
        <end position="229"/>
    </location>
</feature>
<evidence type="ECO:0000256" key="1">
    <source>
        <dbReference type="SAM" id="Phobius"/>
    </source>
</evidence>
<evidence type="ECO:0000313" key="3">
    <source>
        <dbReference type="Proteomes" id="UP000479938"/>
    </source>
</evidence>
<keyword evidence="1" id="KW-0472">Membrane</keyword>
<reference evidence="2 3" key="1">
    <citation type="submission" date="2020-02" db="EMBL/GenBank/DDBJ databases">
        <authorList>
            <person name="Criscuolo A."/>
        </authorList>
    </citation>
    <scope>NUCLEOTIDE SEQUENCE [LARGE SCALE GENOMIC DNA]</scope>
    <source>
        <strain evidence="2">CIP105534</strain>
    </source>
</reference>
<evidence type="ECO:0008006" key="4">
    <source>
        <dbReference type="Google" id="ProtNLM"/>
    </source>
</evidence>
<name>A0A6J4GQI4_9FLAO</name>
<evidence type="ECO:0000313" key="2">
    <source>
        <dbReference type="EMBL" id="CAA9201080.1"/>
    </source>
</evidence>
<dbReference type="Proteomes" id="UP000479938">
    <property type="component" value="Unassembled WGS sequence"/>
</dbReference>
<dbReference type="RefSeq" id="WP_173971900.1">
    <property type="nucleotide sequence ID" value="NZ_CADCSU010000121.1"/>
</dbReference>
<protein>
    <recommendedName>
        <fullName evidence="4">Glycerophosphoryl diester phosphodiesterase membrane domain-containing protein</fullName>
    </recommendedName>
</protein>
<feature type="transmembrane region" description="Helical" evidence="1">
    <location>
        <begin position="34"/>
        <end position="63"/>
    </location>
</feature>